<dbReference type="Pfam" id="PF00266">
    <property type="entry name" value="Aminotran_5"/>
    <property type="match status" value="1"/>
</dbReference>
<keyword evidence="1" id="KW-0663">Pyridoxal phosphate</keyword>
<dbReference type="SUPFAM" id="SSF53383">
    <property type="entry name" value="PLP-dependent transferases"/>
    <property type="match status" value="1"/>
</dbReference>
<dbReference type="PANTHER" id="PTHR43586:SF8">
    <property type="entry name" value="CYSTEINE DESULFURASE 1, CHLOROPLASTIC"/>
    <property type="match status" value="1"/>
</dbReference>
<organism evidence="3 4">
    <name type="scientific">Cryphonectria parasitica (strain ATCC 38755 / EP155)</name>
    <dbReference type="NCBI Taxonomy" id="660469"/>
    <lineage>
        <taxon>Eukaryota</taxon>
        <taxon>Fungi</taxon>
        <taxon>Dikarya</taxon>
        <taxon>Ascomycota</taxon>
        <taxon>Pezizomycotina</taxon>
        <taxon>Sordariomycetes</taxon>
        <taxon>Sordariomycetidae</taxon>
        <taxon>Diaporthales</taxon>
        <taxon>Cryphonectriaceae</taxon>
        <taxon>Cryphonectria-Endothia species complex</taxon>
        <taxon>Cryphonectria</taxon>
    </lineage>
</organism>
<keyword evidence="4" id="KW-1185">Reference proteome</keyword>
<evidence type="ECO:0000259" key="2">
    <source>
        <dbReference type="Pfam" id="PF00266"/>
    </source>
</evidence>
<dbReference type="RefSeq" id="XP_040776255.1">
    <property type="nucleotide sequence ID" value="XM_040921385.1"/>
</dbReference>
<dbReference type="OrthoDB" id="5978656at2759"/>
<dbReference type="Gene3D" id="3.40.640.10">
    <property type="entry name" value="Type I PLP-dependent aspartate aminotransferase-like (Major domain)"/>
    <property type="match status" value="1"/>
</dbReference>
<evidence type="ECO:0000313" key="4">
    <source>
        <dbReference type="Proteomes" id="UP000803844"/>
    </source>
</evidence>
<name>A0A9P4Y1I6_CRYP1</name>
<dbReference type="InterPro" id="IPR015421">
    <property type="entry name" value="PyrdxlP-dep_Trfase_major"/>
</dbReference>
<dbReference type="InterPro" id="IPR000192">
    <property type="entry name" value="Aminotrans_V_dom"/>
</dbReference>
<dbReference type="GeneID" id="63838514"/>
<evidence type="ECO:0000313" key="3">
    <source>
        <dbReference type="EMBL" id="KAF3765294.1"/>
    </source>
</evidence>
<sequence>MAVDPIDSASSSTTNVSLLTAKFFYYRRLVPLVSQPDVVYLNSSFAPPSNLIVHEALAKYSHESLHDPHPKPGWQAAAEDARVLLAKYINATPSSIAFTRDTTEALGNFIRSVSFQPGDNVVILDTEHPNHAYGWMALRGAGLEVRQVLTADEALRTGRVTAATAETFAPFVDKRTRAIGLSSIMFHSGQKNDVASICAAFRPRGIHVLADLTQQVGFAAVDVQALGVSAAAFSLHKGLHCPTGIACMYVDADVLKALDPVPPVVGYGAVSNARSDLLVPNDPIVFHPSAKRFEHLNLCLIGTSAAKAYLSFYLDYLDPSDVEEYLYSLGDKLRIECKKLGIRIVGPSDREGHAPHLYVLDLLDGAWALHLNGCGIHVTAYRLGVRVSLGFYNNVIDIERLAGALKMGLDKGIPMS</sequence>
<dbReference type="InterPro" id="IPR015422">
    <property type="entry name" value="PyrdxlP-dep_Trfase_small"/>
</dbReference>
<feature type="domain" description="Aminotransferase class V" evidence="2">
    <location>
        <begin position="74"/>
        <end position="261"/>
    </location>
</feature>
<comment type="caution">
    <text evidence="3">The sequence shown here is derived from an EMBL/GenBank/DDBJ whole genome shotgun (WGS) entry which is preliminary data.</text>
</comment>
<dbReference type="PANTHER" id="PTHR43586">
    <property type="entry name" value="CYSTEINE DESULFURASE"/>
    <property type="match status" value="1"/>
</dbReference>
<proteinExistence type="predicted"/>
<evidence type="ECO:0000256" key="1">
    <source>
        <dbReference type="ARBA" id="ARBA00022898"/>
    </source>
</evidence>
<dbReference type="Gene3D" id="3.90.1150.10">
    <property type="entry name" value="Aspartate Aminotransferase, domain 1"/>
    <property type="match status" value="1"/>
</dbReference>
<dbReference type="Proteomes" id="UP000803844">
    <property type="component" value="Unassembled WGS sequence"/>
</dbReference>
<dbReference type="AlphaFoldDB" id="A0A9P4Y1I6"/>
<protein>
    <recommendedName>
        <fullName evidence="2">Aminotransferase class V domain-containing protein</fullName>
    </recommendedName>
</protein>
<dbReference type="InterPro" id="IPR015424">
    <property type="entry name" value="PyrdxlP-dep_Trfase"/>
</dbReference>
<dbReference type="EMBL" id="MU032347">
    <property type="protein sequence ID" value="KAF3765294.1"/>
    <property type="molecule type" value="Genomic_DNA"/>
</dbReference>
<reference evidence="3" key="1">
    <citation type="journal article" date="2020" name="Phytopathology">
        <title>Genome sequence of the chestnut blight fungus Cryphonectria parasitica EP155: A fundamental resource for an archetypical invasive plant pathogen.</title>
        <authorList>
            <person name="Crouch J.A."/>
            <person name="Dawe A."/>
            <person name="Aerts A."/>
            <person name="Barry K."/>
            <person name="Churchill A.C.L."/>
            <person name="Grimwood J."/>
            <person name="Hillman B."/>
            <person name="Milgroom M.G."/>
            <person name="Pangilinan J."/>
            <person name="Smith M."/>
            <person name="Salamov A."/>
            <person name="Schmutz J."/>
            <person name="Yadav J."/>
            <person name="Grigoriev I.V."/>
            <person name="Nuss D."/>
        </authorList>
    </citation>
    <scope>NUCLEOTIDE SEQUENCE</scope>
    <source>
        <strain evidence="3">EP155</strain>
    </source>
</reference>
<accession>A0A9P4Y1I6</accession>
<gene>
    <name evidence="3" type="ORF">M406DRAFT_338785</name>
</gene>